<keyword evidence="2" id="KW-0175">Coiled coil</keyword>
<dbReference type="Pfam" id="PF25989">
    <property type="entry name" value="YknX_C"/>
    <property type="match status" value="1"/>
</dbReference>
<evidence type="ECO:0000259" key="3">
    <source>
        <dbReference type="Pfam" id="PF25989"/>
    </source>
</evidence>
<name>A0ABM9NII6_9GAMM</name>
<dbReference type="InterPro" id="IPR058637">
    <property type="entry name" value="YknX-like_C"/>
</dbReference>
<comment type="similarity">
    <text evidence="1">Belongs to the membrane fusion protein (MFP) (TC 8.A.1) family.</text>
</comment>
<evidence type="ECO:0000313" key="4">
    <source>
        <dbReference type="EMBL" id="CAL1240439.1"/>
    </source>
</evidence>
<dbReference type="Proteomes" id="UP001497493">
    <property type="component" value="Chromosome"/>
</dbReference>
<feature type="coiled-coil region" evidence="2">
    <location>
        <begin position="104"/>
        <end position="162"/>
    </location>
</feature>
<organism evidence="4 5">
    <name type="scientific">Candidatus Methylocalor cossyra</name>
    <dbReference type="NCBI Taxonomy" id="3108543"/>
    <lineage>
        <taxon>Bacteria</taxon>
        <taxon>Pseudomonadati</taxon>
        <taxon>Pseudomonadota</taxon>
        <taxon>Gammaproteobacteria</taxon>
        <taxon>Methylococcales</taxon>
        <taxon>Methylococcaceae</taxon>
        <taxon>Candidatus Methylocalor</taxon>
    </lineage>
</organism>
<evidence type="ECO:0000256" key="2">
    <source>
        <dbReference type="SAM" id="Coils"/>
    </source>
</evidence>
<dbReference type="EMBL" id="OZ026884">
    <property type="protein sequence ID" value="CAL1240439.1"/>
    <property type="molecule type" value="Genomic_DNA"/>
</dbReference>
<reference evidence="4 5" key="1">
    <citation type="submission" date="2024-04" db="EMBL/GenBank/DDBJ databases">
        <authorList>
            <person name="Cremers G."/>
        </authorList>
    </citation>
    <scope>NUCLEOTIDE SEQUENCE [LARGE SCALE GENOMIC DNA]</scope>
    <source>
        <strain evidence="4">MeCH1-AG</strain>
    </source>
</reference>
<keyword evidence="5" id="KW-1185">Reference proteome</keyword>
<protein>
    <submittedName>
        <fullName evidence="4">Efflux transporter, RND family, MFP subunit</fullName>
    </submittedName>
</protein>
<proteinExistence type="inferred from homology"/>
<dbReference type="Gene3D" id="2.40.420.20">
    <property type="match status" value="1"/>
</dbReference>
<dbReference type="NCBIfam" id="TIGR01730">
    <property type="entry name" value="RND_mfp"/>
    <property type="match status" value="1"/>
</dbReference>
<gene>
    <name evidence="4" type="ORF">MECH1_V1_1663</name>
</gene>
<accession>A0ABM9NII6</accession>
<dbReference type="Gene3D" id="2.40.30.170">
    <property type="match status" value="1"/>
</dbReference>
<dbReference type="PANTHER" id="PTHR30469:SF15">
    <property type="entry name" value="HLYD FAMILY OF SECRETION PROTEINS"/>
    <property type="match status" value="1"/>
</dbReference>
<dbReference type="Gene3D" id="1.10.287.470">
    <property type="entry name" value="Helix hairpin bin"/>
    <property type="match status" value="1"/>
</dbReference>
<feature type="domain" description="YknX-like C-terminal permuted SH3-like" evidence="3">
    <location>
        <begin position="331"/>
        <end position="398"/>
    </location>
</feature>
<evidence type="ECO:0000256" key="1">
    <source>
        <dbReference type="ARBA" id="ARBA00009477"/>
    </source>
</evidence>
<sequence>MNRAQRRGRRWLIYGFAAALLALLAQGFRPAPQLVDTELVSLGPLAVTVEEEGRTRVIDRYVVSAPLAAQARRITLNVGDRVEAGQTLVVLDALPSPISDLRSVAEARARVAAAEAALATAREEAQAAEAAAHIAEDAYQRLRQLRDRNLAALATVDQAEAEARRTAALHRSAQFRVHTARSELEAARAALAYAGRTDPKATGTITLRAPVAGEVLVRHFESERVVQAGEPILEIGDLSALEVEVDVLSSDAVRLAPGMRVLFERWGSAEPLEGRVKRVEPRAFTKVSALGVEEQRVFVIADLVSPRERWARLGDGYRVEARFILWEAAEALRVPTASLFRHGQGWAAFVVQDGRARLRPVAIGRRAALHSEVLAGLTAGERVVVHPGRELADGSRVRLREPP</sequence>
<dbReference type="PANTHER" id="PTHR30469">
    <property type="entry name" value="MULTIDRUG RESISTANCE PROTEIN MDTA"/>
    <property type="match status" value="1"/>
</dbReference>
<dbReference type="InterPro" id="IPR006143">
    <property type="entry name" value="RND_pump_MFP"/>
</dbReference>
<evidence type="ECO:0000313" key="5">
    <source>
        <dbReference type="Proteomes" id="UP001497493"/>
    </source>
</evidence>
<dbReference type="Gene3D" id="2.40.50.100">
    <property type="match status" value="1"/>
</dbReference>
<dbReference type="RefSeq" id="WP_348757035.1">
    <property type="nucleotide sequence ID" value="NZ_OZ026884.1"/>
</dbReference>